<comment type="caution">
    <text evidence="2">The sequence shown here is derived from an EMBL/GenBank/DDBJ whole genome shotgun (WGS) entry which is preliminary data.</text>
</comment>
<organism evidence="2 3">
    <name type="scientific">Salana multivorans</name>
    <dbReference type="NCBI Taxonomy" id="120377"/>
    <lineage>
        <taxon>Bacteria</taxon>
        <taxon>Bacillati</taxon>
        <taxon>Actinomycetota</taxon>
        <taxon>Actinomycetes</taxon>
        <taxon>Micrococcales</taxon>
        <taxon>Beutenbergiaceae</taxon>
        <taxon>Salana</taxon>
    </lineage>
</organism>
<dbReference type="SUPFAM" id="SSF52540">
    <property type="entry name" value="P-loop containing nucleoside triphosphate hydrolases"/>
    <property type="match status" value="1"/>
</dbReference>
<sequence length="240" mass="25825">MTQLRLREGEPPFGPWQVTTPAGLLDVLRSRAAARPDGAADAAASRRGPFVVAVDGRSAGGKTTLSRRLSEAVPAGTAAVLHTDDLAWWEPMFGWERLLREVLEAVRTGDAVAFRPPAWEQRGREGAIELPAGLELLVVEGVGSSQAAVADLVDATVWVQSDYEEAQRRGIARDVADGTNGDLEQSTAFWHEWDAHEIRFLAADRPWERADAVVLGTPPAGTLPDGGDDVAWTDARVDAD</sequence>
<dbReference type="Gene3D" id="3.40.50.300">
    <property type="entry name" value="P-loop containing nucleotide triphosphate hydrolases"/>
    <property type="match status" value="1"/>
</dbReference>
<keyword evidence="3" id="KW-1185">Reference proteome</keyword>
<proteinExistence type="predicted"/>
<dbReference type="AlphaFoldDB" id="A0A3N2D1X2"/>
<gene>
    <name evidence="2" type="ORF">EDD28_3176</name>
</gene>
<reference evidence="2 3" key="1">
    <citation type="submission" date="2018-11" db="EMBL/GenBank/DDBJ databases">
        <title>Sequencing the genomes of 1000 actinobacteria strains.</title>
        <authorList>
            <person name="Klenk H.-P."/>
        </authorList>
    </citation>
    <scope>NUCLEOTIDE SEQUENCE [LARGE SCALE GENOMIC DNA]</scope>
    <source>
        <strain evidence="2 3">DSM 13521</strain>
    </source>
</reference>
<evidence type="ECO:0000313" key="2">
    <source>
        <dbReference type="EMBL" id="ROR93753.1"/>
    </source>
</evidence>
<dbReference type="RefSeq" id="WP_211339246.1">
    <property type="nucleotide sequence ID" value="NZ_RKHQ01000002.1"/>
</dbReference>
<evidence type="ECO:0008006" key="4">
    <source>
        <dbReference type="Google" id="ProtNLM"/>
    </source>
</evidence>
<evidence type="ECO:0000256" key="1">
    <source>
        <dbReference type="SAM" id="MobiDB-lite"/>
    </source>
</evidence>
<protein>
    <recommendedName>
        <fullName evidence="4">Uridine kinase</fullName>
    </recommendedName>
</protein>
<name>A0A3N2D1X2_9MICO</name>
<dbReference type="Proteomes" id="UP000275356">
    <property type="component" value="Unassembled WGS sequence"/>
</dbReference>
<dbReference type="InterPro" id="IPR027417">
    <property type="entry name" value="P-loop_NTPase"/>
</dbReference>
<dbReference type="EMBL" id="RKHQ01000002">
    <property type="protein sequence ID" value="ROR93753.1"/>
    <property type="molecule type" value="Genomic_DNA"/>
</dbReference>
<feature type="region of interest" description="Disordered" evidence="1">
    <location>
        <begin position="218"/>
        <end position="240"/>
    </location>
</feature>
<accession>A0A3N2D1X2</accession>
<evidence type="ECO:0000313" key="3">
    <source>
        <dbReference type="Proteomes" id="UP000275356"/>
    </source>
</evidence>